<sequence length="259" mass="28420">MIEAIVIGSTGNELEKMLADLGRSYGIAVLTEETGEGQGDQNTLFPVEMQADGWVFFTEDPDSESAAAVRARVRSGSGPWLSLPPDEDAVHALAARCREWVYESGIVCLGFAADVAPSQFSVCSEIAKALFAMCLLRTRPERLHEALKTRMPESGETFFPDIDSVLKDLIERMTLRDKVALAHFNEGLPALADSTLAVYILGHYLWPPNPDLLEDCARREGLREKEMDETLAVSIIIACLMEKLKESHRLRLVPGGASG</sequence>
<dbReference type="EMBL" id="VDMB01000013">
    <property type="protein sequence ID" value="TYT74249.1"/>
    <property type="molecule type" value="Genomic_DNA"/>
</dbReference>
<protein>
    <submittedName>
        <fullName evidence="1">Uncharacterized protein</fullName>
    </submittedName>
</protein>
<reference evidence="1 2" key="1">
    <citation type="submission" date="2019-06" db="EMBL/GenBank/DDBJ databases">
        <title>Desulfobotulus mexicanus sp. nov., a novel sulfate-reducing bacterium isolated from the sediment of an alkaline crater lake in Mexico.</title>
        <authorList>
            <person name="Hirschler-Rea A."/>
        </authorList>
    </citation>
    <scope>NUCLEOTIDE SEQUENCE [LARGE SCALE GENOMIC DNA]</scope>
    <source>
        <strain evidence="1 2">PAR22N</strain>
    </source>
</reference>
<dbReference type="OrthoDB" id="9819493at2"/>
<comment type="caution">
    <text evidence="1">The sequence shown here is derived from an EMBL/GenBank/DDBJ whole genome shotgun (WGS) entry which is preliminary data.</text>
</comment>
<dbReference type="RefSeq" id="WP_139449142.1">
    <property type="nucleotide sequence ID" value="NZ_VDMB01000013.1"/>
</dbReference>
<name>A0A5S5MF01_9BACT</name>
<gene>
    <name evidence="1" type="ORF">FIM25_10795</name>
</gene>
<dbReference type="AlphaFoldDB" id="A0A5S5MF01"/>
<evidence type="ECO:0000313" key="2">
    <source>
        <dbReference type="Proteomes" id="UP000321899"/>
    </source>
</evidence>
<evidence type="ECO:0000313" key="1">
    <source>
        <dbReference type="EMBL" id="TYT74249.1"/>
    </source>
</evidence>
<accession>A0A5S5MF01</accession>
<organism evidence="1 2">
    <name type="scientific">Desulfobotulus mexicanus</name>
    <dbReference type="NCBI Taxonomy" id="2586642"/>
    <lineage>
        <taxon>Bacteria</taxon>
        <taxon>Pseudomonadati</taxon>
        <taxon>Thermodesulfobacteriota</taxon>
        <taxon>Desulfobacteria</taxon>
        <taxon>Desulfobacterales</taxon>
        <taxon>Desulfobacteraceae</taxon>
        <taxon>Desulfobotulus</taxon>
    </lineage>
</organism>
<proteinExistence type="predicted"/>
<keyword evidence="2" id="KW-1185">Reference proteome</keyword>
<dbReference type="Proteomes" id="UP000321899">
    <property type="component" value="Unassembled WGS sequence"/>
</dbReference>